<comment type="caution">
    <text evidence="1">The sequence shown here is derived from an EMBL/GenBank/DDBJ whole genome shotgun (WGS) entry which is preliminary data.</text>
</comment>
<dbReference type="AlphaFoldDB" id="A0ABD0V1K2"/>
<gene>
    <name evidence="1" type="ORF">M5K25_010849</name>
</gene>
<dbReference type="EMBL" id="JANQDX010000009">
    <property type="protein sequence ID" value="KAL0918810.1"/>
    <property type="molecule type" value="Genomic_DNA"/>
</dbReference>
<evidence type="ECO:0000313" key="2">
    <source>
        <dbReference type="Proteomes" id="UP001552299"/>
    </source>
</evidence>
<protein>
    <submittedName>
        <fullName evidence="1">Uncharacterized protein</fullName>
    </submittedName>
</protein>
<organism evidence="1 2">
    <name type="scientific">Dendrobium thyrsiflorum</name>
    <name type="common">Pinecone-like raceme dendrobium</name>
    <name type="synonym">Orchid</name>
    <dbReference type="NCBI Taxonomy" id="117978"/>
    <lineage>
        <taxon>Eukaryota</taxon>
        <taxon>Viridiplantae</taxon>
        <taxon>Streptophyta</taxon>
        <taxon>Embryophyta</taxon>
        <taxon>Tracheophyta</taxon>
        <taxon>Spermatophyta</taxon>
        <taxon>Magnoliopsida</taxon>
        <taxon>Liliopsida</taxon>
        <taxon>Asparagales</taxon>
        <taxon>Orchidaceae</taxon>
        <taxon>Epidendroideae</taxon>
        <taxon>Malaxideae</taxon>
        <taxon>Dendrobiinae</taxon>
        <taxon>Dendrobium</taxon>
    </lineage>
</organism>
<reference evidence="1 2" key="1">
    <citation type="journal article" date="2024" name="Plant Biotechnol. J.">
        <title>Dendrobium thyrsiflorum genome and its molecular insights into genes involved in important horticultural traits.</title>
        <authorList>
            <person name="Chen B."/>
            <person name="Wang J.Y."/>
            <person name="Zheng P.J."/>
            <person name="Li K.L."/>
            <person name="Liang Y.M."/>
            <person name="Chen X.F."/>
            <person name="Zhang C."/>
            <person name="Zhao X."/>
            <person name="He X."/>
            <person name="Zhang G.Q."/>
            <person name="Liu Z.J."/>
            <person name="Xu Q."/>
        </authorList>
    </citation>
    <scope>NUCLEOTIDE SEQUENCE [LARGE SCALE GENOMIC DNA]</scope>
    <source>
        <strain evidence="1">GZMU011</strain>
    </source>
</reference>
<dbReference type="Proteomes" id="UP001552299">
    <property type="component" value="Unassembled WGS sequence"/>
</dbReference>
<proteinExistence type="predicted"/>
<accession>A0ABD0V1K2</accession>
<evidence type="ECO:0000313" key="1">
    <source>
        <dbReference type="EMBL" id="KAL0918810.1"/>
    </source>
</evidence>
<sequence>MQGRFYKLDRTGHMTGSRLNRHLVDPIYGGFLTRLLSLCLCVSLSPPLPRISAVLVEFLKQVYASSHNSGNARLASEVDPLAFSTDDSRSLASSKACCLPLGFFQLKRGGELTTGDLSRAAKLCRWHRS</sequence>
<keyword evidence="2" id="KW-1185">Reference proteome</keyword>
<name>A0ABD0V1K2_DENTH</name>